<name>A0A9P0I7P4_SPOLI</name>
<evidence type="ECO:0000313" key="2">
    <source>
        <dbReference type="Proteomes" id="UP001153321"/>
    </source>
</evidence>
<protein>
    <submittedName>
        <fullName evidence="1">Uncharacterized protein</fullName>
    </submittedName>
</protein>
<sequence length="167" mass="19704">MRRLFECTMRNKIYCIAILMVGLAVKADILPLQEEVKSLYCKPVFDSDYMTYDFNDVEDPQPVVKQSDCFPNKVICDKNLNRQDYEPVCAYNTKYGLINYFSLCEINLQICLLELQKNDVNKRRQYNYGELYYNGMSHACEYYQSHTTTGKEAIELYYKIGMQYNSD</sequence>
<dbReference type="EMBL" id="LR824554">
    <property type="protein sequence ID" value="CAH1641572.1"/>
    <property type="molecule type" value="Genomic_DNA"/>
</dbReference>
<evidence type="ECO:0000313" key="1">
    <source>
        <dbReference type="EMBL" id="CAH1641572.1"/>
    </source>
</evidence>
<proteinExistence type="predicted"/>
<reference evidence="1" key="1">
    <citation type="submission" date="2022-02" db="EMBL/GenBank/DDBJ databases">
        <authorList>
            <person name="King R."/>
        </authorList>
    </citation>
    <scope>NUCLEOTIDE SEQUENCE</scope>
</reference>
<keyword evidence="2" id="KW-1185">Reference proteome</keyword>
<accession>A0A9P0I7P4</accession>
<gene>
    <name evidence="1" type="ORF">SPLIT_LOCUS6928</name>
</gene>
<dbReference type="Proteomes" id="UP001153321">
    <property type="component" value="Chromosome 23"/>
</dbReference>
<organism evidence="1 2">
    <name type="scientific">Spodoptera littoralis</name>
    <name type="common">Egyptian cotton leafworm</name>
    <dbReference type="NCBI Taxonomy" id="7109"/>
    <lineage>
        <taxon>Eukaryota</taxon>
        <taxon>Metazoa</taxon>
        <taxon>Ecdysozoa</taxon>
        <taxon>Arthropoda</taxon>
        <taxon>Hexapoda</taxon>
        <taxon>Insecta</taxon>
        <taxon>Pterygota</taxon>
        <taxon>Neoptera</taxon>
        <taxon>Endopterygota</taxon>
        <taxon>Lepidoptera</taxon>
        <taxon>Glossata</taxon>
        <taxon>Ditrysia</taxon>
        <taxon>Noctuoidea</taxon>
        <taxon>Noctuidae</taxon>
        <taxon>Amphipyrinae</taxon>
        <taxon>Spodoptera</taxon>
    </lineage>
</organism>
<dbReference type="AlphaFoldDB" id="A0A9P0I7P4"/>